<evidence type="ECO:0000313" key="2">
    <source>
        <dbReference type="EMBL" id="MBB5851037.1"/>
    </source>
</evidence>
<dbReference type="Pfam" id="PF08021">
    <property type="entry name" value="FAD_binding_9"/>
    <property type="match status" value="1"/>
</dbReference>
<dbReference type="PANTHER" id="PTHR30157:SF0">
    <property type="entry name" value="NADPH-DEPENDENT FERRIC-CHELATE REDUCTASE"/>
    <property type="match status" value="1"/>
</dbReference>
<accession>A0A841AVN3</accession>
<proteinExistence type="predicted"/>
<gene>
    <name evidence="2" type="ORF">HDA45_001124</name>
</gene>
<dbReference type="GO" id="GO:0016491">
    <property type="term" value="F:oxidoreductase activity"/>
    <property type="evidence" value="ECO:0007669"/>
    <property type="project" value="InterPro"/>
</dbReference>
<dbReference type="InterPro" id="IPR013113">
    <property type="entry name" value="SIP_FAD-bd"/>
</dbReference>
<dbReference type="AlphaFoldDB" id="A0A841AVN3"/>
<dbReference type="InterPro" id="IPR039261">
    <property type="entry name" value="FNR_nucleotide-bd"/>
</dbReference>
<dbReference type="InterPro" id="IPR017927">
    <property type="entry name" value="FAD-bd_FR_type"/>
</dbReference>
<dbReference type="RefSeq" id="WP_184892494.1">
    <property type="nucleotide sequence ID" value="NZ_JACHMX010000001.1"/>
</dbReference>
<evidence type="ECO:0000259" key="1">
    <source>
        <dbReference type="PROSITE" id="PS51384"/>
    </source>
</evidence>
<keyword evidence="3" id="KW-1185">Reference proteome</keyword>
<comment type="caution">
    <text evidence="2">The sequence shown here is derived from an EMBL/GenBank/DDBJ whole genome shotgun (WGS) entry which is preliminary data.</text>
</comment>
<dbReference type="Proteomes" id="UP000580861">
    <property type="component" value="Unassembled WGS sequence"/>
</dbReference>
<dbReference type="InterPro" id="IPR017938">
    <property type="entry name" value="Riboflavin_synthase-like_b-brl"/>
</dbReference>
<dbReference type="Gene3D" id="3.40.50.80">
    <property type="entry name" value="Nucleotide-binding domain of ferredoxin-NADP reductase (FNR) module"/>
    <property type="match status" value="1"/>
</dbReference>
<dbReference type="SUPFAM" id="SSF63380">
    <property type="entry name" value="Riboflavin synthase domain-like"/>
    <property type="match status" value="1"/>
</dbReference>
<dbReference type="Gene3D" id="2.40.30.10">
    <property type="entry name" value="Translation factors"/>
    <property type="match status" value="1"/>
</dbReference>
<sequence length="284" mass="31072">MTAGKTDLLRSEPFLHFDAVVLATAPVGESLIRVTFGGPGLRDITTCGPDQRIKVFLPSAPGASPRVPTGEDWYARYREMPEDGRPAMRTYTIRALRPGEIDVDFVRHGDVGPASKWAGAAEPGDEVVIYGPNARFPHEETDPTRRGADYLPRPGSGWKLIAGDETALPAIGGIVEGLAAGERAQVFVQVPVDGDRQQWRTDGEVEVTWLTRDGEGAPLLDAVRAAELPEGPGYAWLAGEAGMVKELRRHLVRERGVDRKRIDFCGYWRQGKSEDAPYDAEPED</sequence>
<dbReference type="PANTHER" id="PTHR30157">
    <property type="entry name" value="FERRIC REDUCTASE, NADPH-DEPENDENT"/>
    <property type="match status" value="1"/>
</dbReference>
<reference evidence="2 3" key="1">
    <citation type="submission" date="2020-08" db="EMBL/GenBank/DDBJ databases">
        <title>Sequencing the genomes of 1000 actinobacteria strains.</title>
        <authorList>
            <person name="Klenk H.-P."/>
        </authorList>
    </citation>
    <scope>NUCLEOTIDE SEQUENCE [LARGE SCALE GENOMIC DNA]</scope>
    <source>
        <strain evidence="2 3">DSM 45272</strain>
    </source>
</reference>
<dbReference type="InterPro" id="IPR007037">
    <property type="entry name" value="SIP_rossman_dom"/>
</dbReference>
<dbReference type="InterPro" id="IPR039374">
    <property type="entry name" value="SIP_fam"/>
</dbReference>
<dbReference type="CDD" id="cd06193">
    <property type="entry name" value="siderophore_interacting"/>
    <property type="match status" value="1"/>
</dbReference>
<dbReference type="Pfam" id="PF04954">
    <property type="entry name" value="SIP"/>
    <property type="match status" value="1"/>
</dbReference>
<organism evidence="2 3">
    <name type="scientific">Amycolatopsis umgeniensis</name>
    <dbReference type="NCBI Taxonomy" id="336628"/>
    <lineage>
        <taxon>Bacteria</taxon>
        <taxon>Bacillati</taxon>
        <taxon>Actinomycetota</taxon>
        <taxon>Actinomycetes</taxon>
        <taxon>Pseudonocardiales</taxon>
        <taxon>Pseudonocardiaceae</taxon>
        <taxon>Amycolatopsis</taxon>
    </lineage>
</organism>
<protein>
    <submittedName>
        <fullName evidence="2">NADPH-dependent ferric siderophore reductase</fullName>
    </submittedName>
</protein>
<name>A0A841AVN3_9PSEU</name>
<feature type="domain" description="FAD-binding FR-type" evidence="1">
    <location>
        <begin position="14"/>
        <end position="139"/>
    </location>
</feature>
<evidence type="ECO:0000313" key="3">
    <source>
        <dbReference type="Proteomes" id="UP000580861"/>
    </source>
</evidence>
<dbReference type="PROSITE" id="PS51384">
    <property type="entry name" value="FAD_FR"/>
    <property type="match status" value="1"/>
</dbReference>
<dbReference type="EMBL" id="JACHMX010000001">
    <property type="protein sequence ID" value="MBB5851037.1"/>
    <property type="molecule type" value="Genomic_DNA"/>
</dbReference>